<accession>A0A512N7I0</accession>
<dbReference type="EMBL" id="BKAJ01000032">
    <property type="protein sequence ID" value="GEP54863.1"/>
    <property type="molecule type" value="Genomic_DNA"/>
</dbReference>
<evidence type="ECO:0000259" key="1">
    <source>
        <dbReference type="PROSITE" id="PS50075"/>
    </source>
</evidence>
<dbReference type="Pfam" id="PF00550">
    <property type="entry name" value="PP-binding"/>
    <property type="match status" value="1"/>
</dbReference>
<reference evidence="2 3" key="1">
    <citation type="submission" date="2019-07" db="EMBL/GenBank/DDBJ databases">
        <title>Whole genome shotgun sequence of Reyranella soli NBRC 108950.</title>
        <authorList>
            <person name="Hosoyama A."/>
            <person name="Uohara A."/>
            <person name="Ohji S."/>
            <person name="Ichikawa N."/>
        </authorList>
    </citation>
    <scope>NUCLEOTIDE SEQUENCE [LARGE SCALE GENOMIC DNA]</scope>
    <source>
        <strain evidence="2 3">NBRC 108950</strain>
    </source>
</reference>
<organism evidence="2 3">
    <name type="scientific">Reyranella soli</name>
    <dbReference type="NCBI Taxonomy" id="1230389"/>
    <lineage>
        <taxon>Bacteria</taxon>
        <taxon>Pseudomonadati</taxon>
        <taxon>Pseudomonadota</taxon>
        <taxon>Alphaproteobacteria</taxon>
        <taxon>Hyphomicrobiales</taxon>
        <taxon>Reyranellaceae</taxon>
        <taxon>Reyranella</taxon>
    </lineage>
</organism>
<proteinExistence type="predicted"/>
<comment type="caution">
    <text evidence="2">The sequence shown here is derived from an EMBL/GenBank/DDBJ whole genome shotgun (WGS) entry which is preliminary data.</text>
</comment>
<dbReference type="Proteomes" id="UP000321058">
    <property type="component" value="Unassembled WGS sequence"/>
</dbReference>
<feature type="domain" description="Carrier" evidence="1">
    <location>
        <begin position="1"/>
        <end position="69"/>
    </location>
</feature>
<gene>
    <name evidence="2" type="ORF">RSO01_20290</name>
</gene>
<name>A0A512N7I0_9HYPH</name>
<protein>
    <recommendedName>
        <fullName evidence="1">Carrier domain-containing protein</fullName>
    </recommendedName>
</protein>
<dbReference type="SUPFAM" id="SSF47336">
    <property type="entry name" value="ACP-like"/>
    <property type="match status" value="1"/>
</dbReference>
<evidence type="ECO:0000313" key="3">
    <source>
        <dbReference type="Proteomes" id="UP000321058"/>
    </source>
</evidence>
<sequence>MRAELAQVLDRPIEEIDSKQNFSRLGVDSATATHLMIALEDALQVELDPDVVDRLFTIDSLAAYAFNLTRGQEWKPPQ</sequence>
<dbReference type="PROSITE" id="PS50075">
    <property type="entry name" value="CARRIER"/>
    <property type="match status" value="1"/>
</dbReference>
<dbReference type="SMART" id="SM01294">
    <property type="entry name" value="PKS_PP_betabranch"/>
    <property type="match status" value="1"/>
</dbReference>
<dbReference type="AlphaFoldDB" id="A0A512N7I0"/>
<evidence type="ECO:0000313" key="2">
    <source>
        <dbReference type="EMBL" id="GEP54863.1"/>
    </source>
</evidence>
<keyword evidence="3" id="KW-1185">Reference proteome</keyword>
<dbReference type="InterPro" id="IPR009081">
    <property type="entry name" value="PP-bd_ACP"/>
</dbReference>
<dbReference type="InterPro" id="IPR036736">
    <property type="entry name" value="ACP-like_sf"/>
</dbReference>
<dbReference type="Gene3D" id="1.10.1200.10">
    <property type="entry name" value="ACP-like"/>
    <property type="match status" value="1"/>
</dbReference>